<accession>A0AAQ1UH56</accession>
<dbReference type="InterPro" id="IPR004843">
    <property type="entry name" value="Calcineurin-like_PHP"/>
</dbReference>
<dbReference type="AlphaFoldDB" id="A0AAQ1UH56"/>
<feature type="chain" id="PRO_5042662004" evidence="2">
    <location>
        <begin position="36"/>
        <end position="596"/>
    </location>
</feature>
<dbReference type="PANTHER" id="PTHR11575">
    <property type="entry name" value="5'-NUCLEOTIDASE-RELATED"/>
    <property type="match status" value="1"/>
</dbReference>
<keyword evidence="2" id="KW-0378">Hydrolase</keyword>
<dbReference type="SUPFAM" id="SSF55816">
    <property type="entry name" value="5'-nucleotidase (syn. UDP-sugar hydrolase), C-terminal domain"/>
    <property type="match status" value="1"/>
</dbReference>
<keyword evidence="1 2" id="KW-0732">Signal</keyword>
<dbReference type="InterPro" id="IPR006179">
    <property type="entry name" value="5_nucleotidase/apyrase"/>
</dbReference>
<comment type="similarity">
    <text evidence="2">Belongs to the 5'-nucleotidase family.</text>
</comment>
<evidence type="ECO:0000256" key="1">
    <source>
        <dbReference type="ARBA" id="ARBA00022729"/>
    </source>
</evidence>
<feature type="domain" description="Calcineurin-like phosphoesterase" evidence="3">
    <location>
        <begin position="43"/>
        <end position="271"/>
    </location>
</feature>
<evidence type="ECO:0000259" key="3">
    <source>
        <dbReference type="Pfam" id="PF00149"/>
    </source>
</evidence>
<evidence type="ECO:0000313" key="6">
    <source>
        <dbReference type="Proteomes" id="UP000255283"/>
    </source>
</evidence>
<keyword evidence="2" id="KW-0547">Nucleotide-binding</keyword>
<dbReference type="EMBL" id="UGTJ01000001">
    <property type="protein sequence ID" value="SUB79305.1"/>
    <property type="molecule type" value="Genomic_DNA"/>
</dbReference>
<dbReference type="InterPro" id="IPR036907">
    <property type="entry name" value="5'-Nucleotdase_C_sf"/>
</dbReference>
<feature type="domain" description="5'-Nucleotidase C-terminal" evidence="4">
    <location>
        <begin position="350"/>
        <end position="523"/>
    </location>
</feature>
<proteinExistence type="inferred from homology"/>
<comment type="caution">
    <text evidence="5">The sequence shown here is derived from an EMBL/GenBank/DDBJ whole genome shotgun (WGS) entry which is preliminary data.</text>
</comment>
<dbReference type="Gene3D" id="3.90.780.10">
    <property type="entry name" value="5'-Nucleotidase, C-terminal domain"/>
    <property type="match status" value="1"/>
</dbReference>
<dbReference type="SUPFAM" id="SSF56300">
    <property type="entry name" value="Metallo-dependent phosphatases"/>
    <property type="match status" value="1"/>
</dbReference>
<protein>
    <submittedName>
        <fullName evidence="5">Trifunctional nucleotide phosphoesterase protein YfkN</fullName>
    </submittedName>
</protein>
<dbReference type="Pfam" id="PF00149">
    <property type="entry name" value="Metallophos"/>
    <property type="match status" value="1"/>
</dbReference>
<dbReference type="PANTHER" id="PTHR11575:SF6">
    <property type="entry name" value="2',3'-CYCLIC-NUCLEOTIDE 2'-PHOSPHODIESTERASE_3'-NUCLEOTIDASE"/>
    <property type="match status" value="1"/>
</dbReference>
<feature type="signal peptide" evidence="2">
    <location>
        <begin position="1"/>
        <end position="35"/>
    </location>
</feature>
<dbReference type="GO" id="GO:0009166">
    <property type="term" value="P:nucleotide catabolic process"/>
    <property type="evidence" value="ECO:0007669"/>
    <property type="project" value="InterPro"/>
</dbReference>
<dbReference type="GO" id="GO:0016787">
    <property type="term" value="F:hydrolase activity"/>
    <property type="evidence" value="ECO:0007669"/>
    <property type="project" value="UniProtKB-KW"/>
</dbReference>
<dbReference type="Gene3D" id="3.60.21.10">
    <property type="match status" value="1"/>
</dbReference>
<name>A0AAQ1UH56_9BACT</name>
<dbReference type="Proteomes" id="UP000255283">
    <property type="component" value="Unassembled WGS sequence"/>
</dbReference>
<evidence type="ECO:0000256" key="2">
    <source>
        <dbReference type="RuleBase" id="RU362119"/>
    </source>
</evidence>
<evidence type="ECO:0000259" key="4">
    <source>
        <dbReference type="Pfam" id="PF02872"/>
    </source>
</evidence>
<sequence>MPISVKNSNFADIKYQLMKKIMLVLMAALPFQSMATTQQNIELRIIQTSDVHGCFFPYDFIERKPKEGTMARVITYVDSLRNIYGDRLLLLDNGDILQGQPTCYYSNFVNPQQPNIAASVINYMKYDAQTIGNHDVETGHAVYDKWIKETKCPMLGANVTNTHTNTPYLKPYAIFNRAGVKIAVLGMLTPAIPNWLNESLWSGLRFEEMVSCAKKWMAIIQRDEKPDIVIGLFHSGKDGGIHTEQYDEDASIKVAREVPGFDLVLYGHDHTLHSDVIRNVAGKDVVCLDPSCNALFVSDTQITISRDSKGTHTKVNGKLVDIRGEKVDKAFVKHFDKEVKEVRRFVDRKIGRFQNAIYTRDCYFGSAAFTDFIHDLQLSITGADVSFNAPLSFDTAIPAGDVHISDMFNLYKYENQIYVLKMTGDEIRKHLEMSYDLWVNTMKSPDDHIMLLNEEARKDKQRFGFKNLAFNFDSAAGIDYEVDVTKPDGQKVHILRMSNGEPFDLKKTYRVAMNSYRGNGGGELLTKGAGIAKEELPKRIVFESERDQRYYLTKEIEKAKVMNPQAHNNWRFVPEAWTKQAIERDRKLLFPHSKQQ</sequence>
<organism evidence="5 6">
    <name type="scientific">Segatella buccae</name>
    <dbReference type="NCBI Taxonomy" id="28126"/>
    <lineage>
        <taxon>Bacteria</taxon>
        <taxon>Pseudomonadati</taxon>
        <taxon>Bacteroidota</taxon>
        <taxon>Bacteroidia</taxon>
        <taxon>Bacteroidales</taxon>
        <taxon>Prevotellaceae</taxon>
        <taxon>Segatella</taxon>
    </lineage>
</organism>
<evidence type="ECO:0000313" key="5">
    <source>
        <dbReference type="EMBL" id="SUB79305.1"/>
    </source>
</evidence>
<dbReference type="Pfam" id="PF02872">
    <property type="entry name" value="5_nucleotid_C"/>
    <property type="match status" value="1"/>
</dbReference>
<dbReference type="GO" id="GO:0000166">
    <property type="term" value="F:nucleotide binding"/>
    <property type="evidence" value="ECO:0007669"/>
    <property type="project" value="UniProtKB-KW"/>
</dbReference>
<dbReference type="InterPro" id="IPR008334">
    <property type="entry name" value="5'-Nucleotdase_C"/>
</dbReference>
<gene>
    <name evidence="5" type="primary">yfkN_1</name>
    <name evidence="5" type="ORF">NCTC13063_00566</name>
</gene>
<dbReference type="GO" id="GO:0030288">
    <property type="term" value="C:outer membrane-bounded periplasmic space"/>
    <property type="evidence" value="ECO:0007669"/>
    <property type="project" value="TreeGrafter"/>
</dbReference>
<reference evidence="5 6" key="1">
    <citation type="submission" date="2018-06" db="EMBL/GenBank/DDBJ databases">
        <authorList>
            <consortium name="Pathogen Informatics"/>
            <person name="Doyle S."/>
        </authorList>
    </citation>
    <scope>NUCLEOTIDE SEQUENCE [LARGE SCALE GENOMIC DNA]</scope>
    <source>
        <strain evidence="5 6">NCTC13063</strain>
    </source>
</reference>
<dbReference type="InterPro" id="IPR029052">
    <property type="entry name" value="Metallo-depent_PP-like"/>
</dbReference>
<dbReference type="PRINTS" id="PR01607">
    <property type="entry name" value="APYRASEFAMLY"/>
</dbReference>